<evidence type="ECO:0000313" key="1">
    <source>
        <dbReference type="EMBL" id="MFC6439613.1"/>
    </source>
</evidence>
<keyword evidence="2" id="KW-1185">Reference proteome</keyword>
<reference evidence="2" key="1">
    <citation type="journal article" date="2019" name="Int. J. Syst. Evol. Microbiol.">
        <title>The Global Catalogue of Microorganisms (GCM) 10K type strain sequencing project: providing services to taxonomists for standard genome sequencing and annotation.</title>
        <authorList>
            <consortium name="The Broad Institute Genomics Platform"/>
            <consortium name="The Broad Institute Genome Sequencing Center for Infectious Disease"/>
            <person name="Wu L."/>
            <person name="Ma J."/>
        </authorList>
    </citation>
    <scope>NUCLEOTIDE SEQUENCE [LARGE SCALE GENOMIC DNA]</scope>
    <source>
        <strain evidence="2">CGMCC 1.16031</strain>
    </source>
</reference>
<dbReference type="EMBL" id="JBHSUS010000001">
    <property type="protein sequence ID" value="MFC6439613.1"/>
    <property type="molecule type" value="Genomic_DNA"/>
</dbReference>
<organism evidence="1 2">
    <name type="scientific">Pseudobowmanella zhangzhouensis</name>
    <dbReference type="NCBI Taxonomy" id="1537679"/>
    <lineage>
        <taxon>Bacteria</taxon>
        <taxon>Pseudomonadati</taxon>
        <taxon>Pseudomonadota</taxon>
        <taxon>Gammaproteobacteria</taxon>
        <taxon>Alteromonadales</taxon>
        <taxon>Alteromonadaceae</taxon>
    </lineage>
</organism>
<dbReference type="RefSeq" id="WP_131257109.1">
    <property type="nucleotide sequence ID" value="NZ_JBHSUS010000001.1"/>
</dbReference>
<proteinExistence type="predicted"/>
<protein>
    <submittedName>
        <fullName evidence="1">GNAT family N-acetyltransferase</fullName>
    </submittedName>
</protein>
<dbReference type="Gene3D" id="3.40.630.30">
    <property type="match status" value="1"/>
</dbReference>
<dbReference type="InterPro" id="IPR016181">
    <property type="entry name" value="Acyl_CoA_acyltransferase"/>
</dbReference>
<name>A0ABW1XI38_9ALTE</name>
<gene>
    <name evidence="1" type="ORF">ACFP85_05540</name>
</gene>
<sequence length="210" mass="23909">MPIRNAVLPDNLKAVYLSAEDLRIAASILYNAYHDDPVFCEIFNSIEDGYEQRLRAAIREELNAFWQAKQPMIGLFDEDRMLAVTCVVTPDDKFGPQRFWHWRLKMLLTAGYLGTRQMMDKEELIKQHMPASRYHMISFIGVHPDHQQHGMGQMLLGAIQALLDADTTSEGVGVYVTLDKYLEFFKGAGYGVVEQLEVAGIAGHLMFKPR</sequence>
<evidence type="ECO:0000313" key="2">
    <source>
        <dbReference type="Proteomes" id="UP001596364"/>
    </source>
</evidence>
<comment type="caution">
    <text evidence="1">The sequence shown here is derived from an EMBL/GenBank/DDBJ whole genome shotgun (WGS) entry which is preliminary data.</text>
</comment>
<dbReference type="Proteomes" id="UP001596364">
    <property type="component" value="Unassembled WGS sequence"/>
</dbReference>
<dbReference type="SUPFAM" id="SSF55729">
    <property type="entry name" value="Acyl-CoA N-acyltransferases (Nat)"/>
    <property type="match status" value="1"/>
</dbReference>
<accession>A0ABW1XI38</accession>